<name>A0A0G1Q7I0_9BACT</name>
<protein>
    <submittedName>
        <fullName evidence="2">Uncharacterized protein</fullName>
    </submittedName>
</protein>
<sequence length="103" mass="12474">MKESERNKSHTEGVSGRESERERLFELVERRVALIRELWEGMQNLSIPNVEDSKSVVDNEEKVFQKFFQRAEKEFSSEASQIKEYEDREHLIYEIHEEFYFLL</sequence>
<reference evidence="2 3" key="1">
    <citation type="journal article" date="2015" name="Nature">
        <title>rRNA introns, odd ribosomes, and small enigmatic genomes across a large radiation of phyla.</title>
        <authorList>
            <person name="Brown C.T."/>
            <person name="Hug L.A."/>
            <person name="Thomas B.C."/>
            <person name="Sharon I."/>
            <person name="Castelle C.J."/>
            <person name="Singh A."/>
            <person name="Wilkins M.J."/>
            <person name="Williams K.H."/>
            <person name="Banfield J.F."/>
        </authorList>
    </citation>
    <scope>NUCLEOTIDE SEQUENCE [LARGE SCALE GENOMIC DNA]</scope>
</reference>
<proteinExistence type="predicted"/>
<organism evidence="2 3">
    <name type="scientific">Candidatus Giovannonibacteria bacterium GW2011_GWA2_45_21</name>
    <dbReference type="NCBI Taxonomy" id="1618649"/>
    <lineage>
        <taxon>Bacteria</taxon>
        <taxon>Candidatus Giovannoniibacteriota</taxon>
    </lineage>
</organism>
<evidence type="ECO:0000256" key="1">
    <source>
        <dbReference type="SAM" id="MobiDB-lite"/>
    </source>
</evidence>
<evidence type="ECO:0000313" key="3">
    <source>
        <dbReference type="Proteomes" id="UP000034696"/>
    </source>
</evidence>
<accession>A0A0G1Q7I0</accession>
<dbReference type="AlphaFoldDB" id="A0A0G1Q7I0"/>
<dbReference type="EMBL" id="LCKT01000015">
    <property type="protein sequence ID" value="KKU04540.1"/>
    <property type="molecule type" value="Genomic_DNA"/>
</dbReference>
<comment type="caution">
    <text evidence="2">The sequence shown here is derived from an EMBL/GenBank/DDBJ whole genome shotgun (WGS) entry which is preliminary data.</text>
</comment>
<gene>
    <name evidence="2" type="ORF">UX06_C0015G0007</name>
</gene>
<feature type="region of interest" description="Disordered" evidence="1">
    <location>
        <begin position="1"/>
        <end position="21"/>
    </location>
</feature>
<dbReference type="Proteomes" id="UP000034696">
    <property type="component" value="Unassembled WGS sequence"/>
</dbReference>
<evidence type="ECO:0000313" key="2">
    <source>
        <dbReference type="EMBL" id="KKU04540.1"/>
    </source>
</evidence>